<dbReference type="EMBL" id="JARGDH010000003">
    <property type="protein sequence ID" value="KAL0273998.1"/>
    <property type="molecule type" value="Genomic_DNA"/>
</dbReference>
<keyword evidence="6" id="KW-0966">Cell projection</keyword>
<evidence type="ECO:0000256" key="3">
    <source>
        <dbReference type="ARBA" id="ARBA00022737"/>
    </source>
</evidence>
<dbReference type="Gene3D" id="1.25.40.10">
    <property type="entry name" value="Tetratricopeptide repeat domain"/>
    <property type="match status" value="1"/>
</dbReference>
<evidence type="ECO:0000256" key="6">
    <source>
        <dbReference type="ARBA" id="ARBA00023273"/>
    </source>
</evidence>
<dbReference type="SUPFAM" id="SSF48452">
    <property type="entry name" value="TPR-like"/>
    <property type="match status" value="1"/>
</dbReference>
<evidence type="ECO:0000256" key="10">
    <source>
        <dbReference type="SAM" id="MobiDB-lite"/>
    </source>
</evidence>
<name>A0AAW2HVX0_9NEOP</name>
<feature type="region of interest" description="Disordered" evidence="10">
    <location>
        <begin position="84"/>
        <end position="103"/>
    </location>
</feature>
<organism evidence="11">
    <name type="scientific">Menopon gallinae</name>
    <name type="common">poultry shaft louse</name>
    <dbReference type="NCBI Taxonomy" id="328185"/>
    <lineage>
        <taxon>Eukaryota</taxon>
        <taxon>Metazoa</taxon>
        <taxon>Ecdysozoa</taxon>
        <taxon>Arthropoda</taxon>
        <taxon>Hexapoda</taxon>
        <taxon>Insecta</taxon>
        <taxon>Pterygota</taxon>
        <taxon>Neoptera</taxon>
        <taxon>Paraneoptera</taxon>
        <taxon>Psocodea</taxon>
        <taxon>Troctomorpha</taxon>
        <taxon>Phthiraptera</taxon>
        <taxon>Amblycera</taxon>
        <taxon>Menoponidae</taxon>
        <taxon>Menopon</taxon>
    </lineage>
</organism>
<dbReference type="AlphaFoldDB" id="A0AAW2HVX0"/>
<keyword evidence="3" id="KW-0677">Repeat</keyword>
<keyword evidence="5" id="KW-0206">Cytoskeleton</keyword>
<sequence length="267" mass="30367">MIGDVTTVFTTPSAAKSIISANRDTEYIQSFTRVDTGEDSDDDKFEEGRPLKKKDKSKKRDRRRDKKPEKEELKARKLAQMAAAAKAKKSRKSKSRRQEEIYTDKDRAAAVNLGTRDIKQSLKLKKKQDRNHFQIPEEAEPGTLLALGNNELRSGDVKIALKFLNKALELNPGDKNSLVARSKCYLLLGEPSLALQDAETALQSDKTFIRAIHQKAEALYHLGDFEHSLMYYHRGHRLRPELEIFRLGVQKAQEAIENTIGCESRRT</sequence>
<dbReference type="PROSITE" id="PS50005">
    <property type="entry name" value="TPR"/>
    <property type="match status" value="1"/>
</dbReference>
<reference evidence="11" key="1">
    <citation type="journal article" date="2024" name="Gigascience">
        <title>Chromosome-level genome of the poultry shaft louse Menopon gallinae provides insight into the host-switching and adaptive evolution of parasitic lice.</title>
        <authorList>
            <person name="Xu Y."/>
            <person name="Ma L."/>
            <person name="Liu S."/>
            <person name="Liang Y."/>
            <person name="Liu Q."/>
            <person name="He Z."/>
            <person name="Tian L."/>
            <person name="Duan Y."/>
            <person name="Cai W."/>
            <person name="Li H."/>
            <person name="Song F."/>
        </authorList>
    </citation>
    <scope>NUCLEOTIDE SEQUENCE</scope>
    <source>
        <strain evidence="11">Cailab_2023a</strain>
    </source>
</reference>
<protein>
    <recommendedName>
        <fullName evidence="7">Outer dynein arm-docking complex subunit 4</fullName>
    </recommendedName>
    <alternativeName>
        <fullName evidence="8">Tetratricopeptide repeat protein 25</fullName>
    </alternativeName>
</protein>
<feature type="compositionally biased region" description="Basic residues" evidence="10">
    <location>
        <begin position="51"/>
        <end position="65"/>
    </location>
</feature>
<accession>A0AAW2HVX0</accession>
<feature type="region of interest" description="Disordered" evidence="10">
    <location>
        <begin position="33"/>
        <end position="77"/>
    </location>
</feature>
<dbReference type="SMART" id="SM00028">
    <property type="entry name" value="TPR"/>
    <property type="match status" value="3"/>
</dbReference>
<evidence type="ECO:0000256" key="2">
    <source>
        <dbReference type="ARBA" id="ARBA00022490"/>
    </source>
</evidence>
<keyword evidence="4 9" id="KW-0802">TPR repeat</keyword>
<feature type="repeat" description="TPR" evidence="9">
    <location>
        <begin position="141"/>
        <end position="174"/>
    </location>
</feature>
<dbReference type="InterPro" id="IPR040111">
    <property type="entry name" value="ODAD4"/>
</dbReference>
<evidence type="ECO:0000256" key="7">
    <source>
        <dbReference type="ARBA" id="ARBA00034139"/>
    </source>
</evidence>
<feature type="compositionally biased region" description="Basic residues" evidence="10">
    <location>
        <begin position="86"/>
        <end position="95"/>
    </location>
</feature>
<dbReference type="InterPro" id="IPR011990">
    <property type="entry name" value="TPR-like_helical_dom_sf"/>
</dbReference>
<comment type="subcellular location">
    <subcellularLocation>
        <location evidence="1">Cytoplasm</location>
        <location evidence="1">Cytoskeleton</location>
        <location evidence="1">Cilium axoneme</location>
    </subcellularLocation>
</comment>
<dbReference type="PANTHER" id="PTHR23040">
    <property type="match status" value="1"/>
</dbReference>
<feature type="compositionally biased region" description="Basic and acidic residues" evidence="10">
    <location>
        <begin position="66"/>
        <end position="75"/>
    </location>
</feature>
<evidence type="ECO:0000313" key="11">
    <source>
        <dbReference type="EMBL" id="KAL0273998.1"/>
    </source>
</evidence>
<evidence type="ECO:0000256" key="9">
    <source>
        <dbReference type="PROSITE-ProRule" id="PRU00339"/>
    </source>
</evidence>
<comment type="caution">
    <text evidence="11">The sequence shown here is derived from an EMBL/GenBank/DDBJ whole genome shotgun (WGS) entry which is preliminary data.</text>
</comment>
<gene>
    <name evidence="11" type="ORF">PYX00_006543</name>
</gene>
<evidence type="ECO:0000256" key="8">
    <source>
        <dbReference type="ARBA" id="ARBA00034143"/>
    </source>
</evidence>
<evidence type="ECO:0000256" key="1">
    <source>
        <dbReference type="ARBA" id="ARBA00004430"/>
    </source>
</evidence>
<dbReference type="InterPro" id="IPR019734">
    <property type="entry name" value="TPR_rpt"/>
</dbReference>
<evidence type="ECO:0000256" key="5">
    <source>
        <dbReference type="ARBA" id="ARBA00023212"/>
    </source>
</evidence>
<dbReference type="PANTHER" id="PTHR23040:SF1">
    <property type="entry name" value="OUTER DYNEIN ARM-DOCKING COMPLEX SUBUNIT 4"/>
    <property type="match status" value="1"/>
</dbReference>
<dbReference type="GO" id="GO:0005930">
    <property type="term" value="C:axoneme"/>
    <property type="evidence" value="ECO:0007669"/>
    <property type="project" value="UniProtKB-SubCell"/>
</dbReference>
<keyword evidence="2" id="KW-0963">Cytoplasm</keyword>
<proteinExistence type="predicted"/>
<evidence type="ECO:0000256" key="4">
    <source>
        <dbReference type="ARBA" id="ARBA00022803"/>
    </source>
</evidence>